<dbReference type="EMBL" id="JAFEUM010000001">
    <property type="protein sequence ID" value="MBM7035061.1"/>
    <property type="molecule type" value="Genomic_DNA"/>
</dbReference>
<evidence type="ECO:0000259" key="2">
    <source>
        <dbReference type="Pfam" id="PF01557"/>
    </source>
</evidence>
<dbReference type="Pfam" id="PF01557">
    <property type="entry name" value="FAA_hydrolase"/>
    <property type="match status" value="1"/>
</dbReference>
<dbReference type="SUPFAM" id="SSF56529">
    <property type="entry name" value="FAH"/>
    <property type="match status" value="1"/>
</dbReference>
<keyword evidence="3" id="KW-0378">Hydrolase</keyword>
<dbReference type="RefSeq" id="WP_205156696.1">
    <property type="nucleotide sequence ID" value="NZ_JAFEUM010000001.1"/>
</dbReference>
<evidence type="ECO:0000313" key="4">
    <source>
        <dbReference type="Proteomes" id="UP000809621"/>
    </source>
</evidence>
<keyword evidence="4" id="KW-1185">Reference proteome</keyword>
<evidence type="ECO:0000313" key="3">
    <source>
        <dbReference type="EMBL" id="MBM7035061.1"/>
    </source>
</evidence>
<feature type="domain" description="Fumarylacetoacetase-like C-terminal" evidence="2">
    <location>
        <begin position="15"/>
        <end position="188"/>
    </location>
</feature>
<accession>A0ABS2HEK9</accession>
<dbReference type="PANTHER" id="PTHR11820">
    <property type="entry name" value="ACYLPYRUVASE"/>
    <property type="match status" value="1"/>
</dbReference>
<keyword evidence="1" id="KW-0479">Metal-binding</keyword>
<gene>
    <name evidence="3" type="ORF">JQC93_01475</name>
</gene>
<dbReference type="InterPro" id="IPR036663">
    <property type="entry name" value="Fumarylacetoacetase_C_sf"/>
</dbReference>
<protein>
    <submittedName>
        <fullName evidence="3">Fumarylacetoacetate hydrolase family protein</fullName>
    </submittedName>
</protein>
<comment type="caution">
    <text evidence="3">The sequence shown here is derived from an EMBL/GenBank/DDBJ whole genome shotgun (WGS) entry which is preliminary data.</text>
</comment>
<dbReference type="GO" id="GO:0016787">
    <property type="term" value="F:hydrolase activity"/>
    <property type="evidence" value="ECO:0007669"/>
    <property type="project" value="UniProtKB-KW"/>
</dbReference>
<reference evidence="3 4" key="1">
    <citation type="submission" date="2021-02" db="EMBL/GenBank/DDBJ databases">
        <authorList>
            <person name="Park J.-S."/>
        </authorList>
    </citation>
    <scope>NUCLEOTIDE SEQUENCE [LARGE SCALE GENOMIC DNA]</scope>
    <source>
        <strain evidence="3 4">188UL20-2</strain>
    </source>
</reference>
<name>A0ABS2HEK9_9VIBR</name>
<organism evidence="3 4">
    <name type="scientific">Vibrio ulleungensis</name>
    <dbReference type="NCBI Taxonomy" id="2807619"/>
    <lineage>
        <taxon>Bacteria</taxon>
        <taxon>Pseudomonadati</taxon>
        <taxon>Pseudomonadota</taxon>
        <taxon>Gammaproteobacteria</taxon>
        <taxon>Vibrionales</taxon>
        <taxon>Vibrionaceae</taxon>
        <taxon>Vibrio</taxon>
    </lineage>
</organism>
<sequence length="203" mass="22682">MNHVVVNHSHVSPSKILCVGRNYYAHIEELNNDIPDSMVLFAKFNSSISDQLHSFDQEPLHYEGELCFVAKDGVLSAVGFGFDLTKRGLQSQLKAKGLPWERAKAFDGSAVFSEFVDIDSLDHHFRFEVKINNSVIQCGDSNLMIHSPIQIAEEISQFSTLQDGDIVMTGTPKGVGEVKAGDRFSAKVWLDDTLIIERQWLAQ</sequence>
<dbReference type="Gene3D" id="3.90.850.10">
    <property type="entry name" value="Fumarylacetoacetase-like, C-terminal domain"/>
    <property type="match status" value="1"/>
</dbReference>
<dbReference type="Proteomes" id="UP000809621">
    <property type="component" value="Unassembled WGS sequence"/>
</dbReference>
<proteinExistence type="predicted"/>
<dbReference type="PANTHER" id="PTHR11820:SF7">
    <property type="entry name" value="ACYLPYRUVASE FAHD1, MITOCHONDRIAL"/>
    <property type="match status" value="1"/>
</dbReference>
<evidence type="ECO:0000256" key="1">
    <source>
        <dbReference type="ARBA" id="ARBA00022723"/>
    </source>
</evidence>
<dbReference type="InterPro" id="IPR011234">
    <property type="entry name" value="Fumarylacetoacetase-like_C"/>
</dbReference>